<dbReference type="EMBL" id="AUPC02000341">
    <property type="protein sequence ID" value="POG61445.1"/>
    <property type="molecule type" value="Genomic_DNA"/>
</dbReference>
<dbReference type="Proteomes" id="UP000018888">
    <property type="component" value="Unassembled WGS sequence"/>
</dbReference>
<protein>
    <submittedName>
        <fullName evidence="1">Uncharacterized protein</fullName>
    </submittedName>
</protein>
<evidence type="ECO:0000313" key="2">
    <source>
        <dbReference type="Proteomes" id="UP000018888"/>
    </source>
</evidence>
<name>A0A2P4P7S8_RHIID</name>
<keyword evidence="2" id="KW-1185">Reference proteome</keyword>
<sequence length="238" mass="27982">MAEELTNLFDNLQIERNSKYENTNVYCEQINTISNTYDHLLLNLIKILIADNTMKINIYDRVIIINNVLFCINLNQNNQIEDYIPYKPLMRLPAYNNKLSFVSKNDPTWWDECCTEFENSMLHLKNLTNNTTTFNIKSMIDQKNYIEIEIINLTIKIMNKEKISEFSLVQIPYGYDALCDNSDIIDLNIHEIISFKKEGLKYFALNNLIELKLNNKKLHIINSDEYANVICNDAYILN</sequence>
<evidence type="ECO:0000313" key="1">
    <source>
        <dbReference type="EMBL" id="POG61445.1"/>
    </source>
</evidence>
<organism evidence="1 2">
    <name type="scientific">Rhizophagus irregularis (strain DAOM 181602 / DAOM 197198 / MUCL 43194)</name>
    <name type="common">Arbuscular mycorrhizal fungus</name>
    <name type="synonym">Glomus intraradices</name>
    <dbReference type="NCBI Taxonomy" id="747089"/>
    <lineage>
        <taxon>Eukaryota</taxon>
        <taxon>Fungi</taxon>
        <taxon>Fungi incertae sedis</taxon>
        <taxon>Mucoromycota</taxon>
        <taxon>Glomeromycotina</taxon>
        <taxon>Glomeromycetes</taxon>
        <taxon>Glomerales</taxon>
        <taxon>Glomeraceae</taxon>
        <taxon>Rhizophagus</taxon>
    </lineage>
</organism>
<accession>A0A2P4P7S8</accession>
<proteinExistence type="predicted"/>
<dbReference type="VEuPathDB" id="FungiDB:RhiirFUN_008181"/>
<gene>
    <name evidence="1" type="ORF">GLOIN_2v1786609</name>
</gene>
<reference evidence="1 2" key="1">
    <citation type="journal article" date="2013" name="Proc. Natl. Acad. Sci. U.S.A.">
        <title>Genome of an arbuscular mycorrhizal fungus provides insight into the oldest plant symbiosis.</title>
        <authorList>
            <person name="Tisserant E."/>
            <person name="Malbreil M."/>
            <person name="Kuo A."/>
            <person name="Kohler A."/>
            <person name="Symeonidi A."/>
            <person name="Balestrini R."/>
            <person name="Charron P."/>
            <person name="Duensing N."/>
            <person name="Frei Dit Frey N."/>
            <person name="Gianinazzi-Pearson V."/>
            <person name="Gilbert L.B."/>
            <person name="Handa Y."/>
            <person name="Herr J.R."/>
            <person name="Hijri M."/>
            <person name="Koul R."/>
            <person name="Kawaguchi M."/>
            <person name="Krajinski F."/>
            <person name="Lammers P.J."/>
            <person name="Masclaux F.G."/>
            <person name="Murat C."/>
            <person name="Morin E."/>
            <person name="Ndikumana S."/>
            <person name="Pagni M."/>
            <person name="Petitpierre D."/>
            <person name="Requena N."/>
            <person name="Rosikiewicz P."/>
            <person name="Riley R."/>
            <person name="Saito K."/>
            <person name="San Clemente H."/>
            <person name="Shapiro H."/>
            <person name="van Tuinen D."/>
            <person name="Becard G."/>
            <person name="Bonfante P."/>
            <person name="Paszkowski U."/>
            <person name="Shachar-Hill Y.Y."/>
            <person name="Tuskan G.A."/>
            <person name="Young P.W."/>
            <person name="Sanders I.R."/>
            <person name="Henrissat B."/>
            <person name="Rensing S.A."/>
            <person name="Grigoriev I.V."/>
            <person name="Corradi N."/>
            <person name="Roux C."/>
            <person name="Martin F."/>
        </authorList>
    </citation>
    <scope>NUCLEOTIDE SEQUENCE [LARGE SCALE GENOMIC DNA]</scope>
    <source>
        <strain evidence="1 2">DAOM 197198</strain>
    </source>
</reference>
<comment type="caution">
    <text evidence="1">The sequence shown here is derived from an EMBL/GenBank/DDBJ whole genome shotgun (WGS) entry which is preliminary data.</text>
</comment>
<dbReference type="AlphaFoldDB" id="A0A2P4P7S8"/>
<reference evidence="1 2" key="2">
    <citation type="journal article" date="2018" name="New Phytol.">
        <title>High intraspecific genome diversity in the model arbuscular mycorrhizal symbiont Rhizophagus irregularis.</title>
        <authorList>
            <person name="Chen E.C.H."/>
            <person name="Morin E."/>
            <person name="Beaudet D."/>
            <person name="Noel J."/>
            <person name="Yildirir G."/>
            <person name="Ndikumana S."/>
            <person name="Charron P."/>
            <person name="St-Onge C."/>
            <person name="Giorgi J."/>
            <person name="Kruger M."/>
            <person name="Marton T."/>
            <person name="Ropars J."/>
            <person name="Grigoriev I.V."/>
            <person name="Hainaut M."/>
            <person name="Henrissat B."/>
            <person name="Roux C."/>
            <person name="Martin F."/>
            <person name="Corradi N."/>
        </authorList>
    </citation>
    <scope>NUCLEOTIDE SEQUENCE [LARGE SCALE GENOMIC DNA]</scope>
    <source>
        <strain evidence="1 2">DAOM 197198</strain>
    </source>
</reference>